<feature type="transmembrane region" description="Helical" evidence="14">
    <location>
        <begin position="228"/>
        <end position="247"/>
    </location>
</feature>
<name>A0A2T1HN65_9HYPH</name>
<dbReference type="GO" id="GO:0005886">
    <property type="term" value="C:plasma membrane"/>
    <property type="evidence" value="ECO:0007669"/>
    <property type="project" value="UniProtKB-SubCell"/>
</dbReference>
<dbReference type="GO" id="GO:0016746">
    <property type="term" value="F:acyltransferase activity"/>
    <property type="evidence" value="ECO:0007669"/>
    <property type="project" value="UniProtKB-KW"/>
</dbReference>
<feature type="transmembrane region" description="Helical" evidence="14">
    <location>
        <begin position="35"/>
        <end position="58"/>
    </location>
</feature>
<evidence type="ECO:0000256" key="10">
    <source>
        <dbReference type="ARBA" id="ARBA00023136"/>
    </source>
</evidence>
<dbReference type="AlphaFoldDB" id="A0A2T1HN65"/>
<dbReference type="InterPro" id="IPR051085">
    <property type="entry name" value="MB_O-acyltransferase"/>
</dbReference>
<comment type="subcellular location">
    <subcellularLocation>
        <location evidence="1">Cell membrane</location>
        <topology evidence="1">Multi-pass membrane protein</topology>
    </subcellularLocation>
</comment>
<feature type="transmembrane region" description="Helical" evidence="14">
    <location>
        <begin position="150"/>
        <end position="169"/>
    </location>
</feature>
<keyword evidence="11 13" id="KW-0012">Acyltransferase</keyword>
<dbReference type="PANTHER" id="PTHR13285:SF23">
    <property type="entry name" value="TEICHOIC ACID D-ALANYLTRANSFERASE"/>
    <property type="match status" value="1"/>
</dbReference>
<dbReference type="PIRSF" id="PIRSF016636">
    <property type="entry name" value="AlgI_DltB"/>
    <property type="match status" value="1"/>
</dbReference>
<evidence type="ECO:0000256" key="7">
    <source>
        <dbReference type="ARBA" id="ARBA00022692"/>
    </source>
</evidence>
<keyword evidence="5 13" id="KW-1003">Cell membrane</keyword>
<dbReference type="RefSeq" id="WP_106339427.1">
    <property type="nucleotide sequence ID" value="NZ_PVZS01000031.1"/>
</dbReference>
<sequence>MQFTSLTYVFVFLPFVIAGWIALRRTPFANAFIAAASLYFYASSALWYLGPLFATALLDYVVGQKVHATNDERRRKTLTAASIVANLGLLGYFKYAPWLTSKASVVLAHYGLSIPVVAVGLPPAISFYTFQSMSYTIDICRREFKPYRSVVDYLSFVTFFPHLVAGPIMRARDLLPQLAKDRSLPSADQVGSALFLILFGLFQKLVVADNAALLVDAVSKAASPGGQGVAPGMGLIFAYAFAVQIYCDFAGYSSIARGSARLLNVELMRNFATPYFATGPSDFWGRWHISLSTWLRDYLYIPLGGNRGGAWSTYRNLMLTMVLGGLWHGAGTMFLVWGFWHGCLLVLYRVFPLDRFLSRAGRWGKVAAQILFFHLVCVGWIFFRTTADQVGPIFRSILHMGQLASESALRQAFLGSLWLLVLVWTPMLVMDYVAWRRGGEFTDVFPRLPTAAKAFLALVLFYAIVFFARRQASEFIYFAF</sequence>
<dbReference type="InterPro" id="IPR028362">
    <property type="entry name" value="AlgI"/>
</dbReference>
<keyword evidence="7 14" id="KW-0812">Transmembrane</keyword>
<comment type="caution">
    <text evidence="15">The sequence shown here is derived from an EMBL/GenBank/DDBJ whole genome shotgun (WGS) entry which is preliminary data.</text>
</comment>
<dbReference type="GO" id="GO:0042121">
    <property type="term" value="P:alginic acid biosynthetic process"/>
    <property type="evidence" value="ECO:0007669"/>
    <property type="project" value="UniProtKB-KW"/>
</dbReference>
<evidence type="ECO:0000313" key="15">
    <source>
        <dbReference type="EMBL" id="PSC03100.1"/>
    </source>
</evidence>
<feature type="transmembrane region" description="Helical" evidence="14">
    <location>
        <begin position="6"/>
        <end position="23"/>
    </location>
</feature>
<dbReference type="InterPro" id="IPR004299">
    <property type="entry name" value="MBOAT_fam"/>
</dbReference>
<comment type="pathway">
    <text evidence="2">Glycan biosynthesis; alginate biosynthesis.</text>
</comment>
<feature type="transmembrane region" description="Helical" evidence="14">
    <location>
        <begin position="107"/>
        <end position="130"/>
    </location>
</feature>
<evidence type="ECO:0000256" key="5">
    <source>
        <dbReference type="ARBA" id="ARBA00022475"/>
    </source>
</evidence>
<protein>
    <recommendedName>
        <fullName evidence="4">Probable alginate O-acetylase AlgI</fullName>
    </recommendedName>
    <alternativeName>
        <fullName evidence="12">Alginate biosynthesis protein AlgI</fullName>
    </alternativeName>
</protein>
<keyword evidence="16" id="KW-1185">Reference proteome</keyword>
<keyword evidence="9 14" id="KW-1133">Transmembrane helix</keyword>
<feature type="transmembrane region" description="Helical" evidence="14">
    <location>
        <begin position="366"/>
        <end position="387"/>
    </location>
</feature>
<keyword evidence="6 13" id="KW-0808">Transferase</keyword>
<keyword evidence="10 13" id="KW-0472">Membrane</keyword>
<gene>
    <name evidence="15" type="ORF">SLNSH_20425</name>
</gene>
<dbReference type="OrthoDB" id="139172at2"/>
<comment type="similarity">
    <text evidence="3 13">Belongs to the membrane-bound acyltransferase family.</text>
</comment>
<dbReference type="EMBL" id="PVZS01000031">
    <property type="protein sequence ID" value="PSC03100.1"/>
    <property type="molecule type" value="Genomic_DNA"/>
</dbReference>
<evidence type="ECO:0000256" key="12">
    <source>
        <dbReference type="ARBA" id="ARBA00031030"/>
    </source>
</evidence>
<evidence type="ECO:0000256" key="4">
    <source>
        <dbReference type="ARBA" id="ARBA00016084"/>
    </source>
</evidence>
<evidence type="ECO:0000256" key="3">
    <source>
        <dbReference type="ARBA" id="ARBA00010323"/>
    </source>
</evidence>
<evidence type="ECO:0000256" key="11">
    <source>
        <dbReference type="ARBA" id="ARBA00023315"/>
    </source>
</evidence>
<accession>A0A2T1HN65</accession>
<reference evidence="16" key="1">
    <citation type="submission" date="2018-03" db="EMBL/GenBank/DDBJ databases">
        <authorList>
            <person name="Sun L."/>
            <person name="Liu H."/>
            <person name="Chen W."/>
            <person name="Huang K."/>
            <person name="Liu W."/>
            <person name="Gao X."/>
        </authorList>
    </citation>
    <scope>NUCLEOTIDE SEQUENCE [LARGE SCALE GENOMIC DNA]</scope>
    <source>
        <strain evidence="16">SH9</strain>
    </source>
</reference>
<evidence type="ECO:0000256" key="8">
    <source>
        <dbReference type="ARBA" id="ARBA00022841"/>
    </source>
</evidence>
<evidence type="ECO:0000256" key="13">
    <source>
        <dbReference type="PIRNR" id="PIRNR016636"/>
    </source>
</evidence>
<keyword evidence="8" id="KW-0016">Alginate biosynthesis</keyword>
<evidence type="ECO:0000256" key="14">
    <source>
        <dbReference type="SAM" id="Phobius"/>
    </source>
</evidence>
<dbReference type="Proteomes" id="UP000239772">
    <property type="component" value="Unassembled WGS sequence"/>
</dbReference>
<evidence type="ECO:0000313" key="16">
    <source>
        <dbReference type="Proteomes" id="UP000239772"/>
    </source>
</evidence>
<dbReference type="PIRSF" id="PIRSF500217">
    <property type="entry name" value="AlgI"/>
    <property type="match status" value="1"/>
</dbReference>
<evidence type="ECO:0000256" key="9">
    <source>
        <dbReference type="ARBA" id="ARBA00022989"/>
    </source>
</evidence>
<feature type="transmembrane region" description="Helical" evidence="14">
    <location>
        <begin position="317"/>
        <end position="340"/>
    </location>
</feature>
<dbReference type="InterPro" id="IPR024194">
    <property type="entry name" value="Ac/AlaTfrase_AlgI/DltB"/>
</dbReference>
<organism evidence="15 16">
    <name type="scientific">Alsobacter soli</name>
    <dbReference type="NCBI Taxonomy" id="2109933"/>
    <lineage>
        <taxon>Bacteria</taxon>
        <taxon>Pseudomonadati</taxon>
        <taxon>Pseudomonadota</taxon>
        <taxon>Alphaproteobacteria</taxon>
        <taxon>Hyphomicrobiales</taxon>
        <taxon>Alsobacteraceae</taxon>
        <taxon>Alsobacter</taxon>
    </lineage>
</organism>
<dbReference type="PANTHER" id="PTHR13285">
    <property type="entry name" value="ACYLTRANSFERASE"/>
    <property type="match status" value="1"/>
</dbReference>
<evidence type="ECO:0000256" key="6">
    <source>
        <dbReference type="ARBA" id="ARBA00022679"/>
    </source>
</evidence>
<feature type="transmembrane region" description="Helical" evidence="14">
    <location>
        <begin position="408"/>
        <end position="430"/>
    </location>
</feature>
<evidence type="ECO:0000256" key="2">
    <source>
        <dbReference type="ARBA" id="ARBA00005182"/>
    </source>
</evidence>
<proteinExistence type="inferred from homology"/>
<evidence type="ECO:0000256" key="1">
    <source>
        <dbReference type="ARBA" id="ARBA00004651"/>
    </source>
</evidence>
<dbReference type="Pfam" id="PF03062">
    <property type="entry name" value="MBOAT"/>
    <property type="match status" value="1"/>
</dbReference>
<feature type="transmembrane region" description="Helical" evidence="14">
    <location>
        <begin position="450"/>
        <end position="468"/>
    </location>
</feature>